<gene>
    <name evidence="1" type="ORF">KUL25_13535</name>
</gene>
<dbReference type="Proteomes" id="UP000693972">
    <property type="component" value="Unassembled WGS sequence"/>
</dbReference>
<protein>
    <submittedName>
        <fullName evidence="1">Uncharacterized protein</fullName>
    </submittedName>
</protein>
<dbReference type="EMBL" id="CP078073">
    <property type="protein sequence ID" value="QXL86485.1"/>
    <property type="molecule type" value="Genomic_DNA"/>
</dbReference>
<accession>A0A975TSM7</accession>
<dbReference type="EMBL" id="JAIMBW010000001">
    <property type="protein sequence ID" value="MBY4893787.1"/>
    <property type="molecule type" value="Genomic_DNA"/>
</dbReference>
<name>A0A975TSM7_9RHOB</name>
<evidence type="ECO:0000313" key="2">
    <source>
        <dbReference type="Proteomes" id="UP000693972"/>
    </source>
</evidence>
<dbReference type="RefSeq" id="WP_257893436.1">
    <property type="nucleotide sequence ID" value="NZ_JAIMBW010000001.1"/>
</dbReference>
<keyword evidence="2" id="KW-1185">Reference proteome</keyword>
<reference evidence="1 2" key="1">
    <citation type="submission" date="2021-07" db="EMBL/GenBank/DDBJ databases">
        <title>Karlodiniumbacter phycospheric gen. nov., sp. nov., a phycosphere bacterium isolated from karlodinium veneficum.</title>
        <authorList>
            <person name="Peng Y."/>
            <person name="Jiang L."/>
            <person name="Lee J."/>
        </authorList>
    </citation>
    <scope>NUCLEOTIDE SEQUENCE</scope>
    <source>
        <strain evidence="1 2">N5</strain>
    </source>
</reference>
<sequence length="214" mass="22617">MKLQSLFSIVISVVVVGGLALNALQELTSETELTVRVILSESDEDITHLAQIEAFETYIPQPGEDFEPNQRFGPIFPVDDRPNVFLLEGSVQAGFTVSFGGVEMNTIATQGGGGGGTLARTLTFPTLYGLVRLDVQNAGAQPFVVQAEGTPPPRAVSSLYVTQEQEVPADGQMVFLLPQGEWTFTASDNAGQPLSVAVPRGASVDATLDLHAGG</sequence>
<proteinExistence type="predicted"/>
<dbReference type="AlphaFoldDB" id="A0A975TSM7"/>
<organism evidence="1">
    <name type="scientific">Gymnodinialimonas phycosphaerae</name>
    <dbReference type="NCBI Taxonomy" id="2841589"/>
    <lineage>
        <taxon>Bacteria</taxon>
        <taxon>Pseudomonadati</taxon>
        <taxon>Pseudomonadota</taxon>
        <taxon>Alphaproteobacteria</taxon>
        <taxon>Rhodobacterales</taxon>
        <taxon>Paracoccaceae</taxon>
        <taxon>Gymnodinialimonas</taxon>
    </lineage>
</organism>
<evidence type="ECO:0000313" key="1">
    <source>
        <dbReference type="EMBL" id="QXL86485.1"/>
    </source>
</evidence>